<dbReference type="PANTHER" id="PTHR19969:SF14">
    <property type="entry name" value="DREADLOCKS, ISOFORM B"/>
    <property type="match status" value="1"/>
</dbReference>
<dbReference type="SMART" id="SM00252">
    <property type="entry name" value="SH2"/>
    <property type="match status" value="1"/>
</dbReference>
<feature type="domain" description="SH2" evidence="6">
    <location>
        <begin position="263"/>
        <end position="357"/>
    </location>
</feature>
<dbReference type="PROSITE" id="PS50001">
    <property type="entry name" value="SH2"/>
    <property type="match status" value="1"/>
</dbReference>
<evidence type="ECO:0000256" key="3">
    <source>
        <dbReference type="PROSITE-ProRule" id="PRU00191"/>
    </source>
</evidence>
<feature type="domain" description="SH3" evidence="7">
    <location>
        <begin position="1"/>
        <end position="60"/>
    </location>
</feature>
<protein>
    <recommendedName>
        <fullName evidence="10">Cytoplasmic protein NCK2</fullName>
    </recommendedName>
</protein>
<evidence type="ECO:0000256" key="5">
    <source>
        <dbReference type="SAM" id="MobiDB-lite"/>
    </source>
</evidence>
<dbReference type="InterPro" id="IPR001452">
    <property type="entry name" value="SH3_domain"/>
</dbReference>
<evidence type="ECO:0008006" key="10">
    <source>
        <dbReference type="Google" id="ProtNLM"/>
    </source>
</evidence>
<evidence type="ECO:0000256" key="1">
    <source>
        <dbReference type="ARBA" id="ARBA00022443"/>
    </source>
</evidence>
<dbReference type="Pfam" id="PF14604">
    <property type="entry name" value="SH3_9"/>
    <property type="match status" value="1"/>
</dbReference>
<evidence type="ECO:0000313" key="8">
    <source>
        <dbReference type="EMBL" id="CAH3027353.1"/>
    </source>
</evidence>
<dbReference type="CDD" id="cd11767">
    <property type="entry name" value="SH3_Nck_3"/>
    <property type="match status" value="1"/>
</dbReference>
<dbReference type="PRINTS" id="PR00401">
    <property type="entry name" value="SH2DOMAIN"/>
</dbReference>
<dbReference type="InterPro" id="IPR000980">
    <property type="entry name" value="SH2"/>
</dbReference>
<feature type="domain" description="SH3" evidence="7">
    <location>
        <begin position="163"/>
        <end position="225"/>
    </location>
</feature>
<dbReference type="PRINTS" id="PR00452">
    <property type="entry name" value="SH3DOMAIN"/>
</dbReference>
<comment type="caution">
    <text evidence="8">The sequence shown here is derived from an EMBL/GenBank/DDBJ whole genome shotgun (WGS) entry which is preliminary data.</text>
</comment>
<dbReference type="Proteomes" id="UP001159427">
    <property type="component" value="Unassembled WGS sequence"/>
</dbReference>
<dbReference type="PROSITE" id="PS50002">
    <property type="entry name" value="SH3"/>
    <property type="match status" value="3"/>
</dbReference>
<dbReference type="SUPFAM" id="SSF55550">
    <property type="entry name" value="SH2 domain"/>
    <property type="match status" value="1"/>
</dbReference>
<accession>A0ABN8MHI7</accession>
<evidence type="ECO:0000259" key="7">
    <source>
        <dbReference type="PROSITE" id="PS50002"/>
    </source>
</evidence>
<dbReference type="InterPro" id="IPR051184">
    <property type="entry name" value="Tyrosine-phos_adapter"/>
</dbReference>
<dbReference type="SMART" id="SM00326">
    <property type="entry name" value="SH3"/>
    <property type="match status" value="3"/>
</dbReference>
<evidence type="ECO:0000259" key="6">
    <source>
        <dbReference type="PROSITE" id="PS50001"/>
    </source>
</evidence>
<gene>
    <name evidence="8" type="ORF">PEVE_00031347</name>
</gene>
<sequence length="361" mass="41470">MSCMNAIAIYDYTATQHEELSIRKDEKLTIIDDSKTWWQVENSRHEKGFVPSNYVKRANKGFLGKLKRPKEKDSPENGTLNQPGEYFVPQDVLAGIETVVAKFSFRPQHDDELALIKGDKIKVLEKQEDGWWKGCIGSRNGWFPSNYVQSEEENSKSTKPKKPVIHKVKTLYNFDPENPEELKFKKDEILEVIDKPEDDPDWWKARKKDGSTGLVPRNYIVIVDNDSEIPATSSGSVGAVANQLLKRVILPEHQRLPFCEEKWFWGKITRGHAEKLLNKTAVDGDFLVRVSETQEGGYSVSMKAPDKIKHFRVAFADGEFSIGPRRFKSFHELIEHYKRAPIFTDKEGSKFYLIKPFDDSS</sequence>
<feature type="region of interest" description="Disordered" evidence="5">
    <location>
        <begin position="65"/>
        <end position="84"/>
    </location>
</feature>
<evidence type="ECO:0000256" key="4">
    <source>
        <dbReference type="PROSITE-ProRule" id="PRU00192"/>
    </source>
</evidence>
<dbReference type="Pfam" id="PF00018">
    <property type="entry name" value="SH3_1"/>
    <property type="match status" value="2"/>
</dbReference>
<feature type="domain" description="SH3" evidence="7">
    <location>
        <begin position="94"/>
        <end position="153"/>
    </location>
</feature>
<dbReference type="InterPro" id="IPR036028">
    <property type="entry name" value="SH3-like_dom_sf"/>
</dbReference>
<dbReference type="Gene3D" id="3.30.505.10">
    <property type="entry name" value="SH2 domain"/>
    <property type="match status" value="1"/>
</dbReference>
<evidence type="ECO:0000313" key="9">
    <source>
        <dbReference type="Proteomes" id="UP001159427"/>
    </source>
</evidence>
<organism evidence="8 9">
    <name type="scientific">Porites evermanni</name>
    <dbReference type="NCBI Taxonomy" id="104178"/>
    <lineage>
        <taxon>Eukaryota</taxon>
        <taxon>Metazoa</taxon>
        <taxon>Cnidaria</taxon>
        <taxon>Anthozoa</taxon>
        <taxon>Hexacorallia</taxon>
        <taxon>Scleractinia</taxon>
        <taxon>Fungiina</taxon>
        <taxon>Poritidae</taxon>
        <taxon>Porites</taxon>
    </lineage>
</organism>
<dbReference type="PANTHER" id="PTHR19969">
    <property type="entry name" value="SH2-SH3 ADAPTOR PROTEIN-RELATED"/>
    <property type="match status" value="1"/>
</dbReference>
<dbReference type="SUPFAM" id="SSF50044">
    <property type="entry name" value="SH3-domain"/>
    <property type="match status" value="3"/>
</dbReference>
<keyword evidence="1 4" id="KW-0728">SH3 domain</keyword>
<keyword evidence="2 3" id="KW-0727">SH2 domain</keyword>
<reference evidence="8 9" key="1">
    <citation type="submission" date="2022-05" db="EMBL/GenBank/DDBJ databases">
        <authorList>
            <consortium name="Genoscope - CEA"/>
            <person name="William W."/>
        </authorList>
    </citation>
    <scope>NUCLEOTIDE SEQUENCE [LARGE SCALE GENOMIC DNA]</scope>
</reference>
<dbReference type="Gene3D" id="2.30.30.40">
    <property type="entry name" value="SH3 Domains"/>
    <property type="match status" value="3"/>
</dbReference>
<proteinExistence type="predicted"/>
<evidence type="ECO:0000256" key="2">
    <source>
        <dbReference type="ARBA" id="ARBA00022999"/>
    </source>
</evidence>
<dbReference type="EMBL" id="CALNXI010000448">
    <property type="protein sequence ID" value="CAH3027353.1"/>
    <property type="molecule type" value="Genomic_DNA"/>
</dbReference>
<keyword evidence="9" id="KW-1185">Reference proteome</keyword>
<name>A0ABN8MHI7_9CNID</name>
<dbReference type="InterPro" id="IPR036860">
    <property type="entry name" value="SH2_dom_sf"/>
</dbReference>
<dbReference type="Pfam" id="PF00017">
    <property type="entry name" value="SH2"/>
    <property type="match status" value="1"/>
</dbReference>